<evidence type="ECO:0000313" key="2">
    <source>
        <dbReference type="EMBL" id="OCB86144.1"/>
    </source>
</evidence>
<evidence type="ECO:0000256" key="1">
    <source>
        <dbReference type="SAM" id="MobiDB-lite"/>
    </source>
</evidence>
<reference evidence="2" key="1">
    <citation type="submission" date="2016-06" db="EMBL/GenBank/DDBJ databases">
        <title>Draft Genome sequence of the fungus Inonotus baumii.</title>
        <authorList>
            <person name="Zhu H."/>
            <person name="Lin W."/>
        </authorList>
    </citation>
    <scope>NUCLEOTIDE SEQUENCE</scope>
    <source>
        <strain evidence="2">821</strain>
    </source>
</reference>
<dbReference type="GO" id="GO:0042797">
    <property type="term" value="P:tRNA transcription by RNA polymerase III"/>
    <property type="evidence" value="ECO:0007669"/>
    <property type="project" value="TreeGrafter"/>
</dbReference>
<sequence length="287" mass="31979">MPGLEPADDPVVAVLPIHLSTALSPNIHLHQFPLLTRPLQVPPSAAQSGKKIRARIKPKAARLEVHVPVDTRPEVWNKDRAQELGQARATDDAEKNSESKKGRQSSTDQRLSEVRMRSERIPERGTYMLGIVRDGHLHLHPISQTHQLRPTLTYMDTLNRKSRRTKTGADDESESDEGPPPDPDEPNPSAAAKKETKPAGEGRDVTVSIRKADDKGAQSITGGLTAARREMLHVLRVEEDESWEGLEYCDEETEQAQEAFEAVFSKSQEKLKCKSDFPSLFKHIQGL</sequence>
<comment type="caution">
    <text evidence="2">The sequence shown here is derived from an EMBL/GenBank/DDBJ whole genome shotgun (WGS) entry which is preliminary data.</text>
</comment>
<dbReference type="GO" id="GO:0005666">
    <property type="term" value="C:RNA polymerase III complex"/>
    <property type="evidence" value="ECO:0007669"/>
    <property type="project" value="TreeGrafter"/>
</dbReference>
<feature type="compositionally biased region" description="Basic and acidic residues" evidence="1">
    <location>
        <begin position="89"/>
        <end position="101"/>
    </location>
</feature>
<dbReference type="AlphaFoldDB" id="A0A9Q5HUK6"/>
<feature type="compositionally biased region" description="Acidic residues" evidence="1">
    <location>
        <begin position="170"/>
        <end position="185"/>
    </location>
</feature>
<feature type="compositionally biased region" description="Basic and acidic residues" evidence="1">
    <location>
        <begin position="110"/>
        <end position="121"/>
    </location>
</feature>
<dbReference type="OrthoDB" id="340681at2759"/>
<organism evidence="2 3">
    <name type="scientific">Sanghuangporus baumii</name>
    <name type="common">Phellinus baumii</name>
    <dbReference type="NCBI Taxonomy" id="108892"/>
    <lineage>
        <taxon>Eukaryota</taxon>
        <taxon>Fungi</taxon>
        <taxon>Dikarya</taxon>
        <taxon>Basidiomycota</taxon>
        <taxon>Agaricomycotina</taxon>
        <taxon>Agaricomycetes</taxon>
        <taxon>Hymenochaetales</taxon>
        <taxon>Hymenochaetaceae</taxon>
        <taxon>Sanghuangporus</taxon>
    </lineage>
</organism>
<dbReference type="Pfam" id="PF04801">
    <property type="entry name" value="RPC5"/>
    <property type="match status" value="1"/>
</dbReference>
<proteinExistence type="predicted"/>
<evidence type="ECO:0000313" key="3">
    <source>
        <dbReference type="Proteomes" id="UP000757232"/>
    </source>
</evidence>
<accession>A0A9Q5HUK6</accession>
<feature type="compositionally biased region" description="Polar residues" evidence="1">
    <location>
        <begin position="142"/>
        <end position="156"/>
    </location>
</feature>
<protein>
    <submittedName>
        <fullName evidence="2">Uncharacterized protein</fullName>
    </submittedName>
</protein>
<feature type="region of interest" description="Disordered" evidence="1">
    <location>
        <begin position="74"/>
        <end position="121"/>
    </location>
</feature>
<feature type="region of interest" description="Disordered" evidence="1">
    <location>
        <begin position="142"/>
        <end position="224"/>
    </location>
</feature>
<dbReference type="InterPro" id="IPR006886">
    <property type="entry name" value="RNA_pol_III_Rpc5"/>
</dbReference>
<dbReference type="PANTHER" id="PTHR12069">
    <property type="entry name" value="DNA-DIRECTED RNA POLYMERASES III 80 KDA POLYPEPTIDE RNA POLYMERASE III SUBUNIT 5"/>
    <property type="match status" value="1"/>
</dbReference>
<dbReference type="PANTHER" id="PTHR12069:SF0">
    <property type="entry name" value="DNA-DIRECTED RNA POLYMERASE III SUBUNIT RPC5"/>
    <property type="match status" value="1"/>
</dbReference>
<keyword evidence="3" id="KW-1185">Reference proteome</keyword>
<dbReference type="EMBL" id="LNZH02000204">
    <property type="protein sequence ID" value="OCB86144.1"/>
    <property type="molecule type" value="Genomic_DNA"/>
</dbReference>
<dbReference type="Proteomes" id="UP000757232">
    <property type="component" value="Unassembled WGS sequence"/>
</dbReference>
<gene>
    <name evidence="2" type="ORF">A7U60_g6733</name>
</gene>
<name>A0A9Q5HUK6_SANBA</name>
<feature type="compositionally biased region" description="Basic and acidic residues" evidence="1">
    <location>
        <begin position="192"/>
        <end position="216"/>
    </location>
</feature>